<dbReference type="EMBL" id="SMOL01000776">
    <property type="protein sequence ID" value="KAB2597029.1"/>
    <property type="molecule type" value="Genomic_DNA"/>
</dbReference>
<name>A0A5N5F1N9_9ROSA</name>
<dbReference type="Proteomes" id="UP000327157">
    <property type="component" value="Unassembled WGS sequence"/>
</dbReference>
<evidence type="ECO:0000313" key="2">
    <source>
        <dbReference type="Proteomes" id="UP000327157"/>
    </source>
</evidence>
<organism evidence="1 2">
    <name type="scientific">Pyrus ussuriensis x Pyrus communis</name>
    <dbReference type="NCBI Taxonomy" id="2448454"/>
    <lineage>
        <taxon>Eukaryota</taxon>
        <taxon>Viridiplantae</taxon>
        <taxon>Streptophyta</taxon>
        <taxon>Embryophyta</taxon>
        <taxon>Tracheophyta</taxon>
        <taxon>Spermatophyta</taxon>
        <taxon>Magnoliopsida</taxon>
        <taxon>eudicotyledons</taxon>
        <taxon>Gunneridae</taxon>
        <taxon>Pentapetalae</taxon>
        <taxon>rosids</taxon>
        <taxon>fabids</taxon>
        <taxon>Rosales</taxon>
        <taxon>Rosaceae</taxon>
        <taxon>Amygdaloideae</taxon>
        <taxon>Maleae</taxon>
        <taxon>Pyrus</taxon>
    </lineage>
</organism>
<gene>
    <name evidence="1" type="ORF">D8674_038485</name>
</gene>
<proteinExistence type="predicted"/>
<comment type="caution">
    <text evidence="1">The sequence shown here is derived from an EMBL/GenBank/DDBJ whole genome shotgun (WGS) entry which is preliminary data.</text>
</comment>
<reference evidence="1 2" key="2">
    <citation type="submission" date="2019-11" db="EMBL/GenBank/DDBJ databases">
        <title>A de novo genome assembly of a pear dwarfing rootstock.</title>
        <authorList>
            <person name="Wang F."/>
            <person name="Wang J."/>
            <person name="Li S."/>
            <person name="Zhang Y."/>
            <person name="Fang M."/>
            <person name="Ma L."/>
            <person name="Zhao Y."/>
            <person name="Jiang S."/>
        </authorList>
    </citation>
    <scope>NUCLEOTIDE SEQUENCE [LARGE SCALE GENOMIC DNA]</scope>
    <source>
        <strain evidence="1">S2</strain>
        <tissue evidence="1">Leaf</tissue>
    </source>
</reference>
<sequence length="174" mass="19731">MCTIGDNLLNQTHDCIDFFLMLCTIGNQTDVAAYLLHQLPDDLLAQLSFNILLTHARSGDDDDDDDDDDANLELRALLQENLCEFLYSSTDKFMVCTKMGNVMLEKIVQELIEEWCSIFLIIAYNDLGRACHGRGWHGPQQRRSVSRHIIGHKDGHDNFIWPCGMALVIANMSN</sequence>
<protein>
    <submittedName>
        <fullName evidence="1">Ankyrin repeat protein SKIP35-like</fullName>
    </submittedName>
</protein>
<reference evidence="1 2" key="1">
    <citation type="submission" date="2019-09" db="EMBL/GenBank/DDBJ databases">
        <authorList>
            <person name="Ou C."/>
        </authorList>
    </citation>
    <scope>NUCLEOTIDE SEQUENCE [LARGE SCALE GENOMIC DNA]</scope>
    <source>
        <strain evidence="1">S2</strain>
        <tissue evidence="1">Leaf</tissue>
    </source>
</reference>
<evidence type="ECO:0000313" key="1">
    <source>
        <dbReference type="EMBL" id="KAB2597029.1"/>
    </source>
</evidence>
<accession>A0A5N5F1N9</accession>
<keyword evidence="2" id="KW-1185">Reference proteome</keyword>
<dbReference type="AlphaFoldDB" id="A0A5N5F1N9"/>